<accession>A0A8J4T9S8</accession>
<dbReference type="AlphaFoldDB" id="A0A8J4T9S8"/>
<reference evidence="2" key="1">
    <citation type="submission" date="2020-07" db="EMBL/GenBank/DDBJ databases">
        <title>Clarias magur genome sequencing, assembly and annotation.</title>
        <authorList>
            <person name="Kushwaha B."/>
            <person name="Kumar R."/>
            <person name="Das P."/>
            <person name="Joshi C.G."/>
            <person name="Kumar D."/>
            <person name="Nagpure N.S."/>
            <person name="Pandey M."/>
            <person name="Agarwal S."/>
            <person name="Srivastava S."/>
            <person name="Singh M."/>
            <person name="Sahoo L."/>
            <person name="Jayasankar P."/>
            <person name="Meher P.K."/>
            <person name="Koringa P.G."/>
            <person name="Iquebal M.A."/>
            <person name="Das S.P."/>
            <person name="Bit A."/>
            <person name="Patnaik S."/>
            <person name="Patel N."/>
            <person name="Shah T.M."/>
            <person name="Hinsu A."/>
            <person name="Jena J.K."/>
        </authorList>
    </citation>
    <scope>NUCLEOTIDE SEQUENCE</scope>
    <source>
        <strain evidence="2">CIFAMagur01</strain>
        <tissue evidence="2">Testis</tissue>
    </source>
</reference>
<evidence type="ECO:0000256" key="1">
    <source>
        <dbReference type="SAM" id="MobiDB-lite"/>
    </source>
</evidence>
<keyword evidence="3" id="KW-1185">Reference proteome</keyword>
<name>A0A8J4T9S8_CLAMG</name>
<evidence type="ECO:0000313" key="3">
    <source>
        <dbReference type="Proteomes" id="UP000727407"/>
    </source>
</evidence>
<organism evidence="2 3">
    <name type="scientific">Clarias magur</name>
    <name type="common">Asian catfish</name>
    <name type="synonym">Macropteronotus magur</name>
    <dbReference type="NCBI Taxonomy" id="1594786"/>
    <lineage>
        <taxon>Eukaryota</taxon>
        <taxon>Metazoa</taxon>
        <taxon>Chordata</taxon>
        <taxon>Craniata</taxon>
        <taxon>Vertebrata</taxon>
        <taxon>Euteleostomi</taxon>
        <taxon>Actinopterygii</taxon>
        <taxon>Neopterygii</taxon>
        <taxon>Teleostei</taxon>
        <taxon>Ostariophysi</taxon>
        <taxon>Siluriformes</taxon>
        <taxon>Clariidae</taxon>
        <taxon>Clarias</taxon>
    </lineage>
</organism>
<evidence type="ECO:0000313" key="2">
    <source>
        <dbReference type="EMBL" id="KAF5880044.1"/>
    </source>
</evidence>
<comment type="caution">
    <text evidence="2">The sequence shown here is derived from an EMBL/GenBank/DDBJ whole genome shotgun (WGS) entry which is preliminary data.</text>
</comment>
<feature type="non-terminal residue" evidence="2">
    <location>
        <position position="1"/>
    </location>
</feature>
<proteinExistence type="predicted"/>
<protein>
    <submittedName>
        <fullName evidence="2">Protocadherin Fat 1 isoform X1</fullName>
    </submittedName>
</protein>
<sequence>WTLCWKPESSRTLTQASCRKNTRSCSRWIWTAGRISVDRDRGRTHSRTRRSTERSSPRPRSVCVCVCVCVC</sequence>
<dbReference type="Proteomes" id="UP000727407">
    <property type="component" value="Unassembled WGS sequence"/>
</dbReference>
<feature type="non-terminal residue" evidence="2">
    <location>
        <position position="71"/>
    </location>
</feature>
<feature type="region of interest" description="Disordered" evidence="1">
    <location>
        <begin position="38"/>
        <end position="58"/>
    </location>
</feature>
<gene>
    <name evidence="2" type="primary">fat1</name>
    <name evidence="2" type="ORF">DAT39_023453</name>
</gene>
<dbReference type="EMBL" id="QNUK01001767">
    <property type="protein sequence ID" value="KAF5880044.1"/>
    <property type="molecule type" value="Genomic_DNA"/>
</dbReference>